<feature type="compositionally biased region" description="Low complexity" evidence="3">
    <location>
        <begin position="500"/>
        <end position="509"/>
    </location>
</feature>
<protein>
    <submittedName>
        <fullName evidence="5">Bromo domain-containing protein</fullName>
    </submittedName>
</protein>
<dbReference type="SUPFAM" id="SSF47370">
    <property type="entry name" value="Bromodomain"/>
    <property type="match status" value="2"/>
</dbReference>
<dbReference type="Pfam" id="PF00439">
    <property type="entry name" value="Bromodomain"/>
    <property type="match status" value="2"/>
</dbReference>
<feature type="region of interest" description="Disordered" evidence="3">
    <location>
        <begin position="498"/>
        <end position="547"/>
    </location>
</feature>
<feature type="compositionally biased region" description="Polar residues" evidence="3">
    <location>
        <begin position="209"/>
        <end position="220"/>
    </location>
</feature>
<feature type="compositionally biased region" description="Polar residues" evidence="3">
    <location>
        <begin position="520"/>
        <end position="547"/>
    </location>
</feature>
<keyword evidence="1 2" id="KW-0103">Bromodomain</keyword>
<evidence type="ECO:0000313" key="6">
    <source>
        <dbReference type="Proteomes" id="UP001071777"/>
    </source>
</evidence>
<comment type="caution">
    <text evidence="5">The sequence shown here is derived from an EMBL/GenBank/DDBJ whole genome shotgun (WGS) entry which is preliminary data.</text>
</comment>
<dbReference type="PRINTS" id="PR00503">
    <property type="entry name" value="BROMODOMAIN"/>
</dbReference>
<keyword evidence="6" id="KW-1185">Reference proteome</keyword>
<dbReference type="InterPro" id="IPR036427">
    <property type="entry name" value="Bromodomain-like_sf"/>
</dbReference>
<name>A0ABQ8PBJ5_9CRYT</name>
<dbReference type="EMBL" id="JAPCXB010000016">
    <property type="protein sequence ID" value="KAJ1614818.1"/>
    <property type="molecule type" value="Genomic_DNA"/>
</dbReference>
<sequence>MDSGTSRGISSSTRRKVSILLETLRKDPNFELFIHPIDPVRDGCLDYFEVIKTPMDLMTVSNKLLNDQYKNINEMYQDVVLIFSNCREYNTSPLCSHIIELCNKSENRFLVEWNKLGFSDQSTKKRLEELSLKLNKGQKPAGGRGHGQSQSQSQSQSQNQSQNQGVSADQSANNSSQQKPSSRSRARNTSNSARGASNKVVLKIDKEGTPSNNCDINSNNKRQKAESSKKSASGIPLKKRRENDKAEPSPVIKNSSPVHPGKASSDLEQDSNSDWKSECLRILNLLRKEHNSFLFEHPVLESNDLTEETKSRYREVISETSDYITIENSLVSNPRPKKGSSNSKKRSASSKTYTCIENPHEFERLVKLVFSNCMTFNPNSGDCKWIYDSAKQSLNKFNSLWGKSNVFLMYSNHSSTPNTIDIKDHQSDTSIGFSISTTHHRQIGSSLTNPSVPYQGHLMRSKLHSHSRSPASSFNKIITQWNNFSIIWRQFILNKHLHTKPSPVSPKSPTRQPPKRSLRSNRGNPASQKLSFKIPQTTENCSNKSHSQQPLIRDLFDHQHATHENPECFEGTFNSKSNPQSTPVSSYHEYIFPLKIYNSNTVHSSSDLTNLIDQFGHYMNLQVPNYSEISIYCFNLPKSQDPANIPNSISNHYYLAHTNHPDLMHKYIELKISIPNSLSQISVSSLIALSRVICTP</sequence>
<dbReference type="CDD" id="cd04369">
    <property type="entry name" value="Bromodomain"/>
    <property type="match status" value="1"/>
</dbReference>
<feature type="region of interest" description="Disordered" evidence="3">
    <location>
        <begin position="136"/>
        <end position="271"/>
    </location>
</feature>
<dbReference type="InterPro" id="IPR001487">
    <property type="entry name" value="Bromodomain"/>
</dbReference>
<feature type="region of interest" description="Disordered" evidence="3">
    <location>
        <begin position="328"/>
        <end position="350"/>
    </location>
</feature>
<evidence type="ECO:0000256" key="3">
    <source>
        <dbReference type="SAM" id="MobiDB-lite"/>
    </source>
</evidence>
<dbReference type="InterPro" id="IPR050935">
    <property type="entry name" value="Bromo_chromatin_reader"/>
</dbReference>
<dbReference type="PANTHER" id="PTHR22880">
    <property type="entry name" value="FALZ-RELATED BROMODOMAIN-CONTAINING PROTEINS"/>
    <property type="match status" value="1"/>
</dbReference>
<dbReference type="PROSITE" id="PS00633">
    <property type="entry name" value="BROMODOMAIN_1"/>
    <property type="match status" value="1"/>
</dbReference>
<proteinExistence type="predicted"/>
<evidence type="ECO:0000256" key="1">
    <source>
        <dbReference type="ARBA" id="ARBA00023117"/>
    </source>
</evidence>
<evidence type="ECO:0000313" key="5">
    <source>
        <dbReference type="EMBL" id="KAJ1614818.1"/>
    </source>
</evidence>
<dbReference type="Proteomes" id="UP001071777">
    <property type="component" value="Unassembled WGS sequence"/>
</dbReference>
<gene>
    <name evidence="5" type="ORF">OJ252_480</name>
</gene>
<evidence type="ECO:0000256" key="2">
    <source>
        <dbReference type="PROSITE-ProRule" id="PRU00035"/>
    </source>
</evidence>
<dbReference type="Gene3D" id="1.20.920.10">
    <property type="entry name" value="Bromodomain-like"/>
    <property type="match status" value="2"/>
</dbReference>
<feature type="compositionally biased region" description="Low complexity" evidence="3">
    <location>
        <begin position="148"/>
        <end position="198"/>
    </location>
</feature>
<feature type="compositionally biased region" description="Basic residues" evidence="3">
    <location>
        <begin position="335"/>
        <end position="348"/>
    </location>
</feature>
<evidence type="ECO:0000259" key="4">
    <source>
        <dbReference type="PROSITE" id="PS50014"/>
    </source>
</evidence>
<reference evidence="5" key="1">
    <citation type="submission" date="2022-10" db="EMBL/GenBank/DDBJ databases">
        <title>Adaptive evolution leads to modifications in subtelomeric GC content in a zoonotic Cryptosporidium species.</title>
        <authorList>
            <person name="Li J."/>
            <person name="Feng Y."/>
            <person name="Xiao L."/>
        </authorList>
    </citation>
    <scope>NUCLEOTIDE SEQUENCE</scope>
    <source>
        <strain evidence="5">25894</strain>
    </source>
</reference>
<feature type="domain" description="Bromo" evidence="4">
    <location>
        <begin position="25"/>
        <end position="90"/>
    </location>
</feature>
<dbReference type="SMART" id="SM00297">
    <property type="entry name" value="BROMO"/>
    <property type="match status" value="1"/>
</dbReference>
<dbReference type="InterPro" id="IPR018359">
    <property type="entry name" value="Bromodomain_CS"/>
</dbReference>
<accession>A0ABQ8PBJ5</accession>
<organism evidence="5 6">
    <name type="scientific">Cryptosporidium canis</name>
    <dbReference type="NCBI Taxonomy" id="195482"/>
    <lineage>
        <taxon>Eukaryota</taxon>
        <taxon>Sar</taxon>
        <taxon>Alveolata</taxon>
        <taxon>Apicomplexa</taxon>
        <taxon>Conoidasida</taxon>
        <taxon>Coccidia</taxon>
        <taxon>Eucoccidiorida</taxon>
        <taxon>Eimeriorina</taxon>
        <taxon>Cryptosporidiidae</taxon>
        <taxon>Cryptosporidium</taxon>
    </lineage>
</organism>
<dbReference type="PROSITE" id="PS50014">
    <property type="entry name" value="BROMODOMAIN_2"/>
    <property type="match status" value="1"/>
</dbReference>
<dbReference type="PANTHER" id="PTHR22880:SF225">
    <property type="entry name" value="BROMODOMAIN-CONTAINING PROTEIN BET-1-RELATED"/>
    <property type="match status" value="1"/>
</dbReference>